<evidence type="ECO:0000313" key="7">
    <source>
        <dbReference type="Proteomes" id="UP000164320"/>
    </source>
</evidence>
<evidence type="ECO:0000313" key="5">
    <source>
        <dbReference type="EMBL" id="ADW24428.1"/>
    </source>
</evidence>
<evidence type="ECO:0000256" key="2">
    <source>
        <dbReference type="SAM" id="Phobius"/>
    </source>
</evidence>
<dbReference type="PANTHER" id="PTHR45710:SF35">
    <property type="entry name" value="C-TYPE LECTIN DOMAIN FAMILY 2 MEMBER D"/>
    <property type="match status" value="1"/>
</dbReference>
<reference evidence="6 7" key="1">
    <citation type="journal article" date="2011" name="J. Virol.">
        <title>Identification and sequencing of a novel rodent gammaherpesvirus that establishes acute and latent infection in laboratory mice.</title>
        <authorList>
            <person name="Loh J."/>
            <person name="Zhao G."/>
            <person name="Nelson C.A."/>
            <person name="Coder P."/>
            <person name="Droit L."/>
            <person name="Handley S.A."/>
            <person name="Johnson L.S."/>
            <person name="Vachharajani P."/>
            <person name="Guzman H."/>
            <person name="Tesh R.B."/>
            <person name="Wang D."/>
            <person name="Fremont D.H."/>
            <person name="Virgin H.W."/>
        </authorList>
    </citation>
    <scope>NUCLEOTIDE SEQUENCE [LARGE SCALE GENOMIC DNA]</scope>
</reference>
<dbReference type="SUPFAM" id="SSF56436">
    <property type="entry name" value="C-type lectin-like"/>
    <property type="match status" value="1"/>
</dbReference>
<dbReference type="InterPro" id="IPR001304">
    <property type="entry name" value="C-type_lectin-like"/>
</dbReference>
<proteinExistence type="predicted"/>
<dbReference type="Gene3D" id="3.10.100.10">
    <property type="entry name" value="Mannose-Binding Protein A, subunit A"/>
    <property type="match status" value="1"/>
</dbReference>
<dbReference type="Pfam" id="PF00059">
    <property type="entry name" value="Lectin_C"/>
    <property type="match status" value="1"/>
</dbReference>
<dbReference type="KEGG" id="vg:10192196"/>
<dbReference type="OrthoDB" id="23048at10239"/>
<dbReference type="PANTHER" id="PTHR45710">
    <property type="entry name" value="C-TYPE LECTIN DOMAIN-CONTAINING PROTEIN 180"/>
    <property type="match status" value="1"/>
</dbReference>
<keyword evidence="2" id="KW-1133">Transmembrane helix</keyword>
<feature type="transmembrane region" description="Helical" evidence="2">
    <location>
        <begin position="12"/>
        <end position="32"/>
    </location>
</feature>
<dbReference type="SMART" id="SM00034">
    <property type="entry name" value="CLECT"/>
    <property type="match status" value="1"/>
</dbReference>
<keyword evidence="2" id="KW-0812">Transmembrane</keyword>
<accession>E9M5I8</accession>
<gene>
    <name evidence="5" type="ORF">RHVP-L.R8</name>
    <name evidence="4" type="ORF">RHVP.R8</name>
</gene>
<dbReference type="Proteomes" id="UP000134313">
    <property type="component" value="Segment"/>
</dbReference>
<dbReference type="InterPro" id="IPR050828">
    <property type="entry name" value="C-type_lectin/matrix_domain"/>
</dbReference>
<evidence type="ECO:0000313" key="6">
    <source>
        <dbReference type="Proteomes" id="UP000134313"/>
    </source>
</evidence>
<protein>
    <recommendedName>
        <fullName evidence="3">C-type lectin domain-containing protein</fullName>
    </recommendedName>
</protein>
<organism evidence="4 6">
    <name type="scientific">Cricetid gammaherpesvirus 2</name>
    <dbReference type="NCBI Taxonomy" id="1605972"/>
    <lineage>
        <taxon>Viruses</taxon>
        <taxon>Duplodnaviria</taxon>
        <taxon>Heunggongvirae</taxon>
        <taxon>Peploviricota</taxon>
        <taxon>Herviviricetes</taxon>
        <taxon>Herpesvirales</taxon>
        <taxon>Orthoherpesviridae</taxon>
        <taxon>Gammaherpesvirinae</taxon>
        <taxon>Rhadinovirus</taxon>
        <taxon>Rhadinovirus cricetidgamma2</taxon>
    </lineage>
</organism>
<evidence type="ECO:0000256" key="1">
    <source>
        <dbReference type="ARBA" id="ARBA00022734"/>
    </source>
</evidence>
<dbReference type="PROSITE" id="PS50041">
    <property type="entry name" value="C_TYPE_LECTIN_2"/>
    <property type="match status" value="1"/>
</dbReference>
<dbReference type="GO" id="GO:0030246">
    <property type="term" value="F:carbohydrate binding"/>
    <property type="evidence" value="ECO:0007669"/>
    <property type="project" value="UniProtKB-KW"/>
</dbReference>
<evidence type="ECO:0000313" key="4">
    <source>
        <dbReference type="EMBL" id="ADW24346.1"/>
    </source>
</evidence>
<dbReference type="InterPro" id="IPR016186">
    <property type="entry name" value="C-type_lectin-like/link_sf"/>
</dbReference>
<sequence>MFAMDLRTRLQCCYLTISLLSTIILCLAVALICKSSSQQEPERAFLMCPHGWIGFGDMCLFFSNSSVNCTAGQRMCESKGARLAKFSSTEQYNVMQRSKGFSDYWIGLRRNSTNEPWRWVDGEEYNNLISVRGQGVCAYLSDNGISSAREYADRRWICSKPPTSATIC</sequence>
<dbReference type="RefSeq" id="YP_004207841.1">
    <property type="nucleotide sequence ID" value="NC_015049.1"/>
</dbReference>
<dbReference type="EMBL" id="HQ221963">
    <property type="protein sequence ID" value="ADW24346.1"/>
    <property type="molecule type" value="Genomic_DNA"/>
</dbReference>
<dbReference type="CDD" id="cd03593">
    <property type="entry name" value="CLECT_NK_receptors_like"/>
    <property type="match status" value="1"/>
</dbReference>
<keyword evidence="1" id="KW-0430">Lectin</keyword>
<dbReference type="EMBL" id="HQ698924">
    <property type="protein sequence ID" value="ADW24428.1"/>
    <property type="molecule type" value="Genomic_DNA"/>
</dbReference>
<dbReference type="GeneID" id="10192196"/>
<dbReference type="InterPro" id="IPR016187">
    <property type="entry name" value="CTDL_fold"/>
</dbReference>
<evidence type="ECO:0000259" key="3">
    <source>
        <dbReference type="PROSITE" id="PS50041"/>
    </source>
</evidence>
<keyword evidence="6" id="KW-1185">Reference proteome</keyword>
<dbReference type="Proteomes" id="UP000164320">
    <property type="component" value="Genome"/>
</dbReference>
<name>E9M5I8_9GAMA</name>
<feature type="domain" description="C-type lectin" evidence="3">
    <location>
        <begin position="55"/>
        <end position="159"/>
    </location>
</feature>
<dbReference type="GO" id="GO:0046703">
    <property type="term" value="F:natural killer cell lectin-like receptor binding"/>
    <property type="evidence" value="ECO:0007669"/>
    <property type="project" value="TreeGrafter"/>
</dbReference>
<dbReference type="InterPro" id="IPR033992">
    <property type="entry name" value="NKR-like_CTLD"/>
</dbReference>
<keyword evidence="2" id="KW-0472">Membrane</keyword>